<keyword evidence="1" id="KW-1133">Transmembrane helix</keyword>
<gene>
    <name evidence="2" type="ORF">CLV36_101407</name>
</gene>
<accession>A0ABX5ETK5</accession>
<keyword evidence="1" id="KW-0812">Transmembrane</keyword>
<reference evidence="2 3" key="1">
    <citation type="submission" date="2018-03" db="EMBL/GenBank/DDBJ databases">
        <title>Genomic Encyclopedia of Archaeal and Bacterial Type Strains, Phase II (KMG-II): from individual species to whole genera.</title>
        <authorList>
            <person name="Goeker M."/>
        </authorList>
    </citation>
    <scope>NUCLEOTIDE SEQUENCE [LARGE SCALE GENOMIC DNA]</scope>
    <source>
        <strain evidence="2 3">RHA1</strain>
    </source>
</reference>
<comment type="caution">
    <text evidence="2">The sequence shown here is derived from an EMBL/GenBank/DDBJ whole genome shotgun (WGS) entry which is preliminary data.</text>
</comment>
<proteinExistence type="predicted"/>
<evidence type="ECO:0000256" key="1">
    <source>
        <dbReference type="SAM" id="Phobius"/>
    </source>
</evidence>
<protein>
    <submittedName>
        <fullName evidence="2">Uncharacterized protein</fullName>
    </submittedName>
</protein>
<dbReference type="EMBL" id="PVTZ01000001">
    <property type="protein sequence ID" value="PRZ17303.1"/>
    <property type="molecule type" value="Genomic_DNA"/>
</dbReference>
<evidence type="ECO:0000313" key="3">
    <source>
        <dbReference type="Proteomes" id="UP000238836"/>
    </source>
</evidence>
<dbReference type="Proteomes" id="UP000238836">
    <property type="component" value="Unassembled WGS sequence"/>
</dbReference>
<organism evidence="2 3">
    <name type="scientific">Laceyella sediminis</name>
    <dbReference type="NCBI Taxonomy" id="573074"/>
    <lineage>
        <taxon>Bacteria</taxon>
        <taxon>Bacillati</taxon>
        <taxon>Bacillota</taxon>
        <taxon>Bacilli</taxon>
        <taxon>Bacillales</taxon>
        <taxon>Thermoactinomycetaceae</taxon>
        <taxon>Laceyella</taxon>
    </lineage>
</organism>
<name>A0ABX5ETK5_9BACL</name>
<feature type="transmembrane region" description="Helical" evidence="1">
    <location>
        <begin position="20"/>
        <end position="41"/>
    </location>
</feature>
<keyword evidence="1" id="KW-0472">Membrane</keyword>
<keyword evidence="3" id="KW-1185">Reference proteome</keyword>
<evidence type="ECO:0000313" key="2">
    <source>
        <dbReference type="EMBL" id="PRZ17303.1"/>
    </source>
</evidence>
<sequence>MNGQLLKESEEMQTISITEAYITVLVGVVGAVSALFGAWIGGKMAGVEQRKTEIYKEKRKLLTELSVSYKKYINYLTSLHEEDLIIGGGTTENKWKDISKLRKPLMDHFNECMTSYTLCDHLLDGMGQVAEK</sequence>